<dbReference type="PANTHER" id="PTHR42748:SF30">
    <property type="entry name" value="NMRA-LIKE DOMAIN-CONTAINING PROTEIN"/>
    <property type="match status" value="1"/>
</dbReference>
<dbReference type="Gene3D" id="3.40.50.720">
    <property type="entry name" value="NAD(P)-binding Rossmann-like Domain"/>
    <property type="match status" value="1"/>
</dbReference>
<dbReference type="InterPro" id="IPR051164">
    <property type="entry name" value="NmrA-like_oxidored"/>
</dbReference>
<comment type="similarity">
    <text evidence="1">Belongs to the NmrA-type oxidoreductase family.</text>
</comment>
<evidence type="ECO:0000256" key="1">
    <source>
        <dbReference type="ARBA" id="ARBA00006328"/>
    </source>
</evidence>
<dbReference type="GO" id="GO:0005634">
    <property type="term" value="C:nucleus"/>
    <property type="evidence" value="ECO:0007669"/>
    <property type="project" value="TreeGrafter"/>
</dbReference>
<dbReference type="EMBL" id="MU129063">
    <property type="protein sequence ID" value="KAF9508224.1"/>
    <property type="molecule type" value="Genomic_DNA"/>
</dbReference>
<keyword evidence="3" id="KW-0560">Oxidoreductase</keyword>
<comment type="caution">
    <text evidence="5">The sequence shown here is derived from an EMBL/GenBank/DDBJ whole genome shotgun (WGS) entry which is preliminary data.</text>
</comment>
<dbReference type="Gene3D" id="3.90.25.10">
    <property type="entry name" value="UDP-galactose 4-epimerase, domain 1"/>
    <property type="match status" value="1"/>
</dbReference>
<feature type="domain" description="NmrA-like" evidence="4">
    <location>
        <begin position="64"/>
        <end position="327"/>
    </location>
</feature>
<dbReference type="GO" id="GO:0016491">
    <property type="term" value="F:oxidoreductase activity"/>
    <property type="evidence" value="ECO:0007669"/>
    <property type="project" value="UniProtKB-KW"/>
</dbReference>
<dbReference type="Proteomes" id="UP000886523">
    <property type="component" value="Unassembled WGS sequence"/>
</dbReference>
<organism evidence="5 6">
    <name type="scientific">Hydnum rufescens UP504</name>
    <dbReference type="NCBI Taxonomy" id="1448309"/>
    <lineage>
        <taxon>Eukaryota</taxon>
        <taxon>Fungi</taxon>
        <taxon>Dikarya</taxon>
        <taxon>Basidiomycota</taxon>
        <taxon>Agaricomycotina</taxon>
        <taxon>Agaricomycetes</taxon>
        <taxon>Cantharellales</taxon>
        <taxon>Hydnaceae</taxon>
        <taxon>Hydnum</taxon>
    </lineage>
</organism>
<evidence type="ECO:0000256" key="3">
    <source>
        <dbReference type="ARBA" id="ARBA00023002"/>
    </source>
</evidence>
<dbReference type="Pfam" id="PF05368">
    <property type="entry name" value="NmrA"/>
    <property type="match status" value="1"/>
</dbReference>
<accession>A0A9P6DR94</accession>
<dbReference type="InterPro" id="IPR036291">
    <property type="entry name" value="NAD(P)-bd_dom_sf"/>
</dbReference>
<protein>
    <recommendedName>
        <fullName evidence="4">NmrA-like domain-containing protein</fullName>
    </recommendedName>
</protein>
<evidence type="ECO:0000259" key="4">
    <source>
        <dbReference type="Pfam" id="PF05368"/>
    </source>
</evidence>
<dbReference type="CDD" id="cd05251">
    <property type="entry name" value="NmrA_like_SDR_a"/>
    <property type="match status" value="1"/>
</dbReference>
<evidence type="ECO:0000256" key="2">
    <source>
        <dbReference type="ARBA" id="ARBA00022857"/>
    </source>
</evidence>
<sequence>MEFISLAYKRCLISIDSSQLTQLNQLKLLNPTHNVLNSEEDCRRYWKHWRSRWQRCEDSIGDGTFAVRAITRNVDSKKAQELKALGAEVVAADWEDVESLKKAFKGAWGVFGVTDFWSLFTTHKGNQADTQAHEEQHGRNLVDAAEAEGIQHFIWSTLPHIDPYTVYHFESKVTVDSYLRSKKVPFSLILTSFYYSNLVTYGMVRKDGDEFVLQLPIPPAAEIPSFDAHDTGSWVLAALKSEPTGKTFNAYGENITPIQFAAVLSRVSGKKVKLNEVSVETFESKGFIDVIGHELWLNMRAFYDDLFIQDYQKSREQHPKAQTFEEFAKNDSALKHCWDTNSICHEML</sequence>
<dbReference type="AlphaFoldDB" id="A0A9P6DR94"/>
<dbReference type="OrthoDB" id="419598at2759"/>
<gene>
    <name evidence="5" type="ORF">BS47DRAFT_245346</name>
</gene>
<evidence type="ECO:0000313" key="6">
    <source>
        <dbReference type="Proteomes" id="UP000886523"/>
    </source>
</evidence>
<dbReference type="SUPFAM" id="SSF51735">
    <property type="entry name" value="NAD(P)-binding Rossmann-fold domains"/>
    <property type="match status" value="1"/>
</dbReference>
<dbReference type="InterPro" id="IPR008030">
    <property type="entry name" value="NmrA-like"/>
</dbReference>
<dbReference type="PANTHER" id="PTHR42748">
    <property type="entry name" value="NITROGEN METABOLITE REPRESSION PROTEIN NMRA FAMILY MEMBER"/>
    <property type="match status" value="1"/>
</dbReference>
<keyword evidence="6" id="KW-1185">Reference proteome</keyword>
<name>A0A9P6DR94_9AGAM</name>
<reference evidence="5" key="1">
    <citation type="journal article" date="2020" name="Nat. Commun.">
        <title>Large-scale genome sequencing of mycorrhizal fungi provides insights into the early evolution of symbiotic traits.</title>
        <authorList>
            <person name="Miyauchi S."/>
            <person name="Kiss E."/>
            <person name="Kuo A."/>
            <person name="Drula E."/>
            <person name="Kohler A."/>
            <person name="Sanchez-Garcia M."/>
            <person name="Morin E."/>
            <person name="Andreopoulos B."/>
            <person name="Barry K.W."/>
            <person name="Bonito G."/>
            <person name="Buee M."/>
            <person name="Carver A."/>
            <person name="Chen C."/>
            <person name="Cichocki N."/>
            <person name="Clum A."/>
            <person name="Culley D."/>
            <person name="Crous P.W."/>
            <person name="Fauchery L."/>
            <person name="Girlanda M."/>
            <person name="Hayes R.D."/>
            <person name="Keri Z."/>
            <person name="LaButti K."/>
            <person name="Lipzen A."/>
            <person name="Lombard V."/>
            <person name="Magnuson J."/>
            <person name="Maillard F."/>
            <person name="Murat C."/>
            <person name="Nolan M."/>
            <person name="Ohm R.A."/>
            <person name="Pangilinan J."/>
            <person name="Pereira M.F."/>
            <person name="Perotto S."/>
            <person name="Peter M."/>
            <person name="Pfister S."/>
            <person name="Riley R."/>
            <person name="Sitrit Y."/>
            <person name="Stielow J.B."/>
            <person name="Szollosi G."/>
            <person name="Zifcakova L."/>
            <person name="Stursova M."/>
            <person name="Spatafora J.W."/>
            <person name="Tedersoo L."/>
            <person name="Vaario L.M."/>
            <person name="Yamada A."/>
            <person name="Yan M."/>
            <person name="Wang P."/>
            <person name="Xu J."/>
            <person name="Bruns T."/>
            <person name="Baldrian P."/>
            <person name="Vilgalys R."/>
            <person name="Dunand C."/>
            <person name="Henrissat B."/>
            <person name="Grigoriev I.V."/>
            <person name="Hibbett D."/>
            <person name="Nagy L.G."/>
            <person name="Martin F.M."/>
        </authorList>
    </citation>
    <scope>NUCLEOTIDE SEQUENCE</scope>
    <source>
        <strain evidence="5">UP504</strain>
    </source>
</reference>
<proteinExistence type="inferred from homology"/>
<keyword evidence="2" id="KW-0521">NADP</keyword>
<evidence type="ECO:0000313" key="5">
    <source>
        <dbReference type="EMBL" id="KAF9508224.1"/>
    </source>
</evidence>